<dbReference type="Gene3D" id="3.60.20.10">
    <property type="entry name" value="Glutamine Phosphoribosylpyrophosphate, subunit 1, domain 1"/>
    <property type="match status" value="1"/>
</dbReference>
<dbReference type="InterPro" id="IPR017932">
    <property type="entry name" value="GATase_2_dom"/>
</dbReference>
<gene>
    <name evidence="3" type="ORF">GCM10008170_30050</name>
    <name evidence="4" type="ORF">JOD31_003018</name>
</gene>
<dbReference type="CDD" id="cd01908">
    <property type="entry name" value="YafJ"/>
    <property type="match status" value="1"/>
</dbReference>
<dbReference type="EMBL" id="JAFBCY010000003">
    <property type="protein sequence ID" value="MBM7852776.1"/>
    <property type="molecule type" value="Genomic_DNA"/>
</dbReference>
<evidence type="ECO:0000259" key="2">
    <source>
        <dbReference type="PROSITE" id="PS51278"/>
    </source>
</evidence>
<evidence type="ECO:0000256" key="1">
    <source>
        <dbReference type="ARBA" id="ARBA00022962"/>
    </source>
</evidence>
<dbReference type="Proteomes" id="UP000758856">
    <property type="component" value="Unassembled WGS sequence"/>
</dbReference>
<dbReference type="PROSITE" id="PS51278">
    <property type="entry name" value="GATASE_TYPE_2"/>
    <property type="match status" value="1"/>
</dbReference>
<dbReference type="SUPFAM" id="SSF56235">
    <property type="entry name" value="N-terminal nucleophile aminohydrolases (Ntn hydrolases)"/>
    <property type="match status" value="1"/>
</dbReference>
<dbReference type="EC" id="3.5.1.118" evidence="4"/>
<reference evidence="4 5" key="2">
    <citation type="submission" date="2021-01" db="EMBL/GenBank/DDBJ databases">
        <title>Genomic Encyclopedia of Type Strains, Phase IV (KMG-IV): sequencing the most valuable type-strain genomes for metagenomic binning, comparative biology and taxonomic classification.</title>
        <authorList>
            <person name="Goeker M."/>
        </authorList>
    </citation>
    <scope>NUCLEOTIDE SEQUENCE [LARGE SCALE GENOMIC DNA]</scope>
    <source>
        <strain evidence="4 5">DSM 6130</strain>
    </source>
</reference>
<evidence type="ECO:0000313" key="6">
    <source>
        <dbReference type="Proteomes" id="UP001143400"/>
    </source>
</evidence>
<evidence type="ECO:0000313" key="4">
    <source>
        <dbReference type="EMBL" id="MBM7852776.1"/>
    </source>
</evidence>
<dbReference type="EMBL" id="BSFF01000003">
    <property type="protein sequence ID" value="GLK56986.1"/>
    <property type="molecule type" value="Genomic_DNA"/>
</dbReference>
<evidence type="ECO:0000313" key="3">
    <source>
        <dbReference type="EMBL" id="GLK56986.1"/>
    </source>
</evidence>
<dbReference type="Proteomes" id="UP001143400">
    <property type="component" value="Unassembled WGS sequence"/>
</dbReference>
<reference evidence="3" key="3">
    <citation type="submission" date="2023-01" db="EMBL/GenBank/DDBJ databases">
        <authorList>
            <person name="Sun Q."/>
            <person name="Evtushenko L."/>
        </authorList>
    </citation>
    <scope>NUCLEOTIDE SEQUENCE</scope>
    <source>
        <strain evidence="3">VKM B-1606</strain>
    </source>
</reference>
<proteinExistence type="predicted"/>
<dbReference type="InterPro" id="IPR052373">
    <property type="entry name" value="Gamma-glu_amide_hydrolase"/>
</dbReference>
<sequence>MCRWIAYRGAPTYLETFVAAPAHSLIHQSLHAAEAVTGTNGDGFGVGWYADRDEPGLYRETLPAWSDENLRHLCRQIRARLFFAHVRASTGPATSRANCHPFAYGRWLFMHNGQIGGWPQMRRTVEGMIPDALYAARMGGTDSEALFLAAIAAGAEDDPVRAVTATLETVARKMRAKGVTEPLRFAAALTDGRDLYAFRWSSDDRPPTLYWSESEDRLLVASEPLDGSRERWALVPPDHALVAPAGAAPRLQPMTLRENRAA</sequence>
<keyword evidence="5" id="KW-1185">Reference proteome</keyword>
<evidence type="ECO:0000313" key="5">
    <source>
        <dbReference type="Proteomes" id="UP000758856"/>
    </source>
</evidence>
<accession>A0A9W6IUU2</accession>
<protein>
    <submittedName>
        <fullName evidence="3 4">Glutamine amidotransferase</fullName>
        <ecNumber evidence="4">3.5.1.118</ecNumber>
    </submittedName>
</protein>
<keyword evidence="1 3" id="KW-0315">Glutamine amidotransferase</keyword>
<reference evidence="3" key="1">
    <citation type="journal article" date="2014" name="Int. J. Syst. Evol. Microbiol.">
        <title>Complete genome sequence of Corynebacterium casei LMG S-19264T (=DSM 44701T), isolated from a smear-ripened cheese.</title>
        <authorList>
            <consortium name="US DOE Joint Genome Institute (JGI-PGF)"/>
            <person name="Walter F."/>
            <person name="Albersmeier A."/>
            <person name="Kalinowski J."/>
            <person name="Ruckert C."/>
        </authorList>
    </citation>
    <scope>NUCLEOTIDE SEQUENCE</scope>
    <source>
        <strain evidence="3">VKM B-1606</strain>
    </source>
</reference>
<name>A0A9W6IUU2_9HYPH</name>
<keyword evidence="4" id="KW-0378">Hydrolase</keyword>
<comment type="caution">
    <text evidence="3">The sequence shown here is derived from an EMBL/GenBank/DDBJ whole genome shotgun (WGS) entry which is preliminary data.</text>
</comment>
<feature type="domain" description="Glutamine amidotransferase type-2" evidence="2">
    <location>
        <begin position="2"/>
        <end position="262"/>
    </location>
</feature>
<dbReference type="InterPro" id="IPR026869">
    <property type="entry name" value="EgtC-like"/>
</dbReference>
<dbReference type="InterPro" id="IPR029055">
    <property type="entry name" value="Ntn_hydrolases_N"/>
</dbReference>
<organism evidence="3 6">
    <name type="scientific">Methylopila capsulata</name>
    <dbReference type="NCBI Taxonomy" id="61654"/>
    <lineage>
        <taxon>Bacteria</taxon>
        <taxon>Pseudomonadati</taxon>
        <taxon>Pseudomonadota</taxon>
        <taxon>Alphaproteobacteria</taxon>
        <taxon>Hyphomicrobiales</taxon>
        <taxon>Methylopilaceae</taxon>
        <taxon>Methylopila</taxon>
    </lineage>
</organism>
<dbReference type="GO" id="GO:0016787">
    <property type="term" value="F:hydrolase activity"/>
    <property type="evidence" value="ECO:0007669"/>
    <property type="project" value="UniProtKB-KW"/>
</dbReference>
<dbReference type="RefSeq" id="WP_204951230.1">
    <property type="nucleotide sequence ID" value="NZ_BSFF01000003.1"/>
</dbReference>
<dbReference type="PANTHER" id="PTHR43187:SF1">
    <property type="entry name" value="GLUTAMINE AMIDOTRANSFERASE DUG3-RELATED"/>
    <property type="match status" value="1"/>
</dbReference>
<dbReference type="Pfam" id="PF13230">
    <property type="entry name" value="GATase_4"/>
    <property type="match status" value="1"/>
</dbReference>
<dbReference type="AlphaFoldDB" id="A0A9W6IUU2"/>
<dbReference type="PANTHER" id="PTHR43187">
    <property type="entry name" value="GLUTAMINE AMIDOTRANSFERASE DUG3-RELATED"/>
    <property type="match status" value="1"/>
</dbReference>